<protein>
    <recommendedName>
        <fullName evidence="6">Xylulose kinase</fullName>
        <ecNumber evidence="6">2.7.1.17</ecNumber>
    </recommendedName>
</protein>
<dbReference type="FunFam" id="3.30.420.40:FF:000118">
    <property type="entry name" value="Xylulose kinase 2"/>
    <property type="match status" value="1"/>
</dbReference>
<dbReference type="InterPro" id="IPR018484">
    <property type="entry name" value="FGGY_N"/>
</dbReference>
<dbReference type="Pfam" id="PF02782">
    <property type="entry name" value="FGGY_C"/>
    <property type="match status" value="1"/>
</dbReference>
<evidence type="ECO:0000256" key="2">
    <source>
        <dbReference type="ARBA" id="ARBA00022629"/>
    </source>
</evidence>
<evidence type="ECO:0000256" key="4">
    <source>
        <dbReference type="ARBA" id="ARBA00022777"/>
    </source>
</evidence>
<evidence type="ECO:0000256" key="5">
    <source>
        <dbReference type="ARBA" id="ARBA00048885"/>
    </source>
</evidence>
<evidence type="ECO:0000256" key="1">
    <source>
        <dbReference type="ARBA" id="ARBA00009156"/>
    </source>
</evidence>
<gene>
    <name evidence="9" type="ORF">SCP_0905190</name>
</gene>
<dbReference type="Gene3D" id="3.30.420.40">
    <property type="match status" value="2"/>
</dbReference>
<feature type="domain" description="Carbohydrate kinase FGGY C-terminal" evidence="8">
    <location>
        <begin position="389"/>
        <end position="586"/>
    </location>
</feature>
<dbReference type="GO" id="GO:0042732">
    <property type="term" value="P:D-xylose metabolic process"/>
    <property type="evidence" value="ECO:0007669"/>
    <property type="project" value="UniProtKB-UniRule"/>
</dbReference>
<keyword evidence="10" id="KW-1185">Reference proteome</keyword>
<name>A0A401GWT8_9APHY</name>
<dbReference type="OrthoDB" id="1728974at2759"/>
<evidence type="ECO:0000313" key="9">
    <source>
        <dbReference type="EMBL" id="GBE86639.1"/>
    </source>
</evidence>
<dbReference type="InterPro" id="IPR042024">
    <property type="entry name" value="D-XK_euk"/>
</dbReference>
<dbReference type="InParanoid" id="A0A401GWT8"/>
<keyword evidence="6" id="KW-0067">ATP-binding</keyword>
<organism evidence="9 10">
    <name type="scientific">Sparassis crispa</name>
    <dbReference type="NCBI Taxonomy" id="139825"/>
    <lineage>
        <taxon>Eukaryota</taxon>
        <taxon>Fungi</taxon>
        <taxon>Dikarya</taxon>
        <taxon>Basidiomycota</taxon>
        <taxon>Agaricomycotina</taxon>
        <taxon>Agaricomycetes</taxon>
        <taxon>Polyporales</taxon>
        <taxon>Sparassidaceae</taxon>
        <taxon>Sparassis</taxon>
    </lineage>
</organism>
<dbReference type="EMBL" id="BFAD01000009">
    <property type="protein sequence ID" value="GBE86639.1"/>
    <property type="molecule type" value="Genomic_DNA"/>
</dbReference>
<evidence type="ECO:0000256" key="3">
    <source>
        <dbReference type="ARBA" id="ARBA00022679"/>
    </source>
</evidence>
<keyword evidence="6" id="KW-0119">Carbohydrate metabolism</keyword>
<dbReference type="InterPro" id="IPR018485">
    <property type="entry name" value="FGGY_C"/>
</dbReference>
<dbReference type="GO" id="GO:0005997">
    <property type="term" value="P:xylulose metabolic process"/>
    <property type="evidence" value="ECO:0007669"/>
    <property type="project" value="TreeGrafter"/>
</dbReference>
<comment type="similarity">
    <text evidence="1 6">Belongs to the FGGY kinase family.</text>
</comment>
<dbReference type="SUPFAM" id="SSF53067">
    <property type="entry name" value="Actin-like ATPase domain"/>
    <property type="match status" value="2"/>
</dbReference>
<dbReference type="EC" id="2.7.1.17" evidence="6"/>
<keyword evidence="6" id="KW-0547">Nucleotide-binding</keyword>
<dbReference type="AlphaFoldDB" id="A0A401GWT8"/>
<evidence type="ECO:0000256" key="6">
    <source>
        <dbReference type="RuleBase" id="RU367058"/>
    </source>
</evidence>
<dbReference type="CDD" id="cd07776">
    <property type="entry name" value="ASKHA_NBD_FGGY_SpXK-like"/>
    <property type="match status" value="1"/>
</dbReference>
<evidence type="ECO:0000259" key="7">
    <source>
        <dbReference type="Pfam" id="PF00370"/>
    </source>
</evidence>
<proteinExistence type="inferred from homology"/>
<dbReference type="PANTHER" id="PTHR10196">
    <property type="entry name" value="SUGAR KINASE"/>
    <property type="match status" value="1"/>
</dbReference>
<evidence type="ECO:0000259" key="8">
    <source>
        <dbReference type="Pfam" id="PF02782"/>
    </source>
</evidence>
<comment type="catalytic activity">
    <reaction evidence="5 6">
        <text>D-xylulose + ATP = D-xylulose 5-phosphate + ADP + H(+)</text>
        <dbReference type="Rhea" id="RHEA:10964"/>
        <dbReference type="ChEBI" id="CHEBI:15378"/>
        <dbReference type="ChEBI" id="CHEBI:17140"/>
        <dbReference type="ChEBI" id="CHEBI:30616"/>
        <dbReference type="ChEBI" id="CHEBI:57737"/>
        <dbReference type="ChEBI" id="CHEBI:456216"/>
        <dbReference type="EC" id="2.7.1.17"/>
    </reaction>
</comment>
<evidence type="ECO:0000313" key="10">
    <source>
        <dbReference type="Proteomes" id="UP000287166"/>
    </source>
</evidence>
<comment type="caution">
    <text evidence="9">The sequence shown here is derived from an EMBL/GenBank/DDBJ whole genome shotgun (WGS) entry which is preliminary data.</text>
</comment>
<comment type="function">
    <text evidence="6">Highly specific D-xylulose kinase which participates in the catabolism of xylose. Xylose is a major component of hemicelluloses such as xylan. Most fungi utilize D-xylose via three enzymatic reactions, xylose reductase (XR), xylitol dehydrogenase (XDH), and xylulokinase, to form xylulose 5-phosphate, which enters pentose phosphate pathway.</text>
</comment>
<dbReference type="PANTHER" id="PTHR10196:SF57">
    <property type="entry name" value="XYLULOSE KINASE"/>
    <property type="match status" value="1"/>
</dbReference>
<accession>A0A401GWT8</accession>
<dbReference type="GO" id="GO:0005524">
    <property type="term" value="F:ATP binding"/>
    <property type="evidence" value="ECO:0007669"/>
    <property type="project" value="UniProtKB-UniRule"/>
</dbReference>
<sequence>MCTGRVGHVQHPCVASRRVGEWAIELSSSPDRGAGRRIRVACTFSAAQKSPSPVLRIENITQASRRVPFLPFYTVIPTPSTFSVFTSPSMASVTHNSSPLFLGLDLSTQGLKAVLISEDSRVVHESAVHFDVDLPHFGTTNGAIRGPAPGEVTSPVLMWLEAFDLLMERMKSAGVEFNRILAISGDGQQHGSVYWSLDAEKLLASLDPVQPLKQLSPKAFSLPRAPIWQDSSTTRECRELEAAVGGAQALADLTGSRAYERFTGNQIARIRRINPEAYLATSRVSLISSFMPSLFLGAFAPAELSDASGMNLMNVLTCKWDDRLLEACGGPELRAKIGPEPVPGGTLLGKISPWWVKRWGFNPECEVVPFTGDNPATVVALSTPGDAILSLGTSTTLLLSIPPADTAPKCFTTSHLLTHPTTTDAHIAMLCYKNGALAREQVRDNYTDGHWTRFNELVEKTPVGCDDYMGFYFPLPEIIPPSVQGNFFFCTSGSSVADIKSVPEADMPTTAHPRAILESQFLSILSRIAAILPPDAAPLQRLVLSGGSSANQVIRQLAADVFGMRVFVAGKEGAAEGGAELARYAWWRVRTGGTGTFEEMRASDPEGERMTCVAEPRKENAAVYASLVEPYRMCEDRVVQLCQNAA</sequence>
<dbReference type="Proteomes" id="UP000287166">
    <property type="component" value="Unassembled WGS sequence"/>
</dbReference>
<feature type="domain" description="Carbohydrate kinase FGGY N-terminal" evidence="7">
    <location>
        <begin position="222"/>
        <end position="379"/>
    </location>
</feature>
<dbReference type="InterPro" id="IPR043129">
    <property type="entry name" value="ATPase_NBD"/>
</dbReference>
<dbReference type="RefSeq" id="XP_027617552.1">
    <property type="nucleotide sequence ID" value="XM_027761751.1"/>
</dbReference>
<keyword evidence="2 6" id="KW-0859">Xylose metabolism</keyword>
<keyword evidence="3 6" id="KW-0808">Transferase</keyword>
<dbReference type="Pfam" id="PF00370">
    <property type="entry name" value="FGGY_N"/>
    <property type="match status" value="1"/>
</dbReference>
<keyword evidence="4 6" id="KW-0418">Kinase</keyword>
<dbReference type="GO" id="GO:0005829">
    <property type="term" value="C:cytosol"/>
    <property type="evidence" value="ECO:0007669"/>
    <property type="project" value="TreeGrafter"/>
</dbReference>
<dbReference type="GeneID" id="38783556"/>
<dbReference type="STRING" id="139825.A0A401GWT8"/>
<dbReference type="FunCoup" id="A0A401GWT8">
    <property type="interactions" value="329"/>
</dbReference>
<reference evidence="9 10" key="1">
    <citation type="journal article" date="2018" name="Sci. Rep.">
        <title>Genome sequence of the cauliflower mushroom Sparassis crispa (Hanabiratake) and its association with beneficial usage.</title>
        <authorList>
            <person name="Kiyama R."/>
            <person name="Furutani Y."/>
            <person name="Kawaguchi K."/>
            <person name="Nakanishi T."/>
        </authorList>
    </citation>
    <scope>NUCLEOTIDE SEQUENCE [LARGE SCALE GENOMIC DNA]</scope>
</reference>
<dbReference type="GO" id="GO:0004856">
    <property type="term" value="F:D-xylulokinase activity"/>
    <property type="evidence" value="ECO:0007669"/>
    <property type="project" value="UniProtKB-UniRule"/>
</dbReference>